<evidence type="ECO:0000313" key="1">
    <source>
        <dbReference type="EMBL" id="GAA2432149.1"/>
    </source>
</evidence>
<comment type="caution">
    <text evidence="1">The sequence shown here is derived from an EMBL/GenBank/DDBJ whole genome shotgun (WGS) entry which is preliminary data.</text>
</comment>
<sequence>MVRADTASSSRAVREHLRRRGLATRYEKTATACLAGLHAVGVFLWPAR</sequence>
<evidence type="ECO:0000313" key="2">
    <source>
        <dbReference type="Proteomes" id="UP001501638"/>
    </source>
</evidence>
<keyword evidence="2" id="KW-1185">Reference proteome</keyword>
<accession>A0ABN3JJX9</accession>
<dbReference type="RefSeq" id="WP_344321204.1">
    <property type="nucleotide sequence ID" value="NZ_BAAASZ010000011.1"/>
</dbReference>
<dbReference type="Proteomes" id="UP001501638">
    <property type="component" value="Unassembled WGS sequence"/>
</dbReference>
<dbReference type="EMBL" id="BAAASZ010000011">
    <property type="protein sequence ID" value="GAA2432149.1"/>
    <property type="molecule type" value="Genomic_DNA"/>
</dbReference>
<evidence type="ECO:0008006" key="3">
    <source>
        <dbReference type="Google" id="ProtNLM"/>
    </source>
</evidence>
<reference evidence="1 2" key="1">
    <citation type="journal article" date="2019" name="Int. J. Syst. Evol. Microbiol.">
        <title>The Global Catalogue of Microorganisms (GCM) 10K type strain sequencing project: providing services to taxonomists for standard genome sequencing and annotation.</title>
        <authorList>
            <consortium name="The Broad Institute Genomics Platform"/>
            <consortium name="The Broad Institute Genome Sequencing Center for Infectious Disease"/>
            <person name="Wu L."/>
            <person name="Ma J."/>
        </authorList>
    </citation>
    <scope>NUCLEOTIDE SEQUENCE [LARGE SCALE GENOMIC DNA]</scope>
    <source>
        <strain evidence="1 2">JCM 6305</strain>
    </source>
</reference>
<protein>
    <recommendedName>
        <fullName evidence="3">Transposase</fullName>
    </recommendedName>
</protein>
<name>A0ABN3JJX9_9ACTN</name>
<organism evidence="1 2">
    <name type="scientific">Streptomyces macrosporus</name>
    <dbReference type="NCBI Taxonomy" id="44032"/>
    <lineage>
        <taxon>Bacteria</taxon>
        <taxon>Bacillati</taxon>
        <taxon>Actinomycetota</taxon>
        <taxon>Actinomycetes</taxon>
        <taxon>Kitasatosporales</taxon>
        <taxon>Streptomycetaceae</taxon>
        <taxon>Streptomyces</taxon>
    </lineage>
</organism>
<proteinExistence type="predicted"/>
<gene>
    <name evidence="1" type="ORF">GCM10010405_13840</name>
</gene>